<dbReference type="InterPro" id="IPR016690">
    <property type="entry name" value="TSEN34"/>
</dbReference>
<gene>
    <name evidence="14" type="ORF">Cfor_06147</name>
</gene>
<feature type="active site" evidence="11">
    <location>
        <position position="271"/>
    </location>
</feature>
<dbReference type="Pfam" id="PF26577">
    <property type="entry name" value="TSEN34_N"/>
    <property type="match status" value="1"/>
</dbReference>
<dbReference type="PANTHER" id="PTHR13070:SF0">
    <property type="entry name" value="TRNA-SPLICING ENDONUCLEASE SUBUNIT SEN34"/>
    <property type="match status" value="1"/>
</dbReference>
<comment type="function">
    <text evidence="10">Constitutes one of the two catalytic subunit of the tRNA-splicing endonuclease complex, a complex responsible for identification and cleavage of the splice sites in pre-tRNA. It cleaves pre-tRNA at the 5'- and 3'-splice sites to release the intron. The products are an intron and two tRNA half-molecules bearing 2',3'-cyclic phosphate and 5'-OH termini. There are no conserved sequences at the splice sites, but the intron is invariably located at the same site in the gene, placing the splice sites an invariant distance from the constant structural features of the tRNA body.</text>
</comment>
<feature type="active site" evidence="11">
    <location>
        <position position="232"/>
    </location>
</feature>
<evidence type="ECO:0000256" key="6">
    <source>
        <dbReference type="ARBA" id="ARBA00023239"/>
    </source>
</evidence>
<dbReference type="Gene3D" id="3.40.1350.10">
    <property type="match status" value="1"/>
</dbReference>
<keyword evidence="15" id="KW-1185">Reference proteome</keyword>
<evidence type="ECO:0000256" key="11">
    <source>
        <dbReference type="PIRSR" id="PIRSR017250-50"/>
    </source>
</evidence>
<evidence type="ECO:0000256" key="2">
    <source>
        <dbReference type="ARBA" id="ARBA00008078"/>
    </source>
</evidence>
<dbReference type="InterPro" id="IPR006677">
    <property type="entry name" value="tRNA_intron_Endonuc_cat-like"/>
</dbReference>
<organism evidence="14 15">
    <name type="scientific">Coptotermes formosanus</name>
    <name type="common">Formosan subterranean termite</name>
    <dbReference type="NCBI Taxonomy" id="36987"/>
    <lineage>
        <taxon>Eukaryota</taxon>
        <taxon>Metazoa</taxon>
        <taxon>Ecdysozoa</taxon>
        <taxon>Arthropoda</taxon>
        <taxon>Hexapoda</taxon>
        <taxon>Insecta</taxon>
        <taxon>Pterygota</taxon>
        <taxon>Neoptera</taxon>
        <taxon>Polyneoptera</taxon>
        <taxon>Dictyoptera</taxon>
        <taxon>Blattodea</taxon>
        <taxon>Blattoidea</taxon>
        <taxon>Termitoidae</taxon>
        <taxon>Rhinotermitidae</taxon>
        <taxon>Coptotermes</taxon>
    </lineage>
</organism>
<dbReference type="InterPro" id="IPR059049">
    <property type="entry name" value="TSEN34_N"/>
</dbReference>
<evidence type="ECO:0000256" key="10">
    <source>
        <dbReference type="PIRNR" id="PIRNR017250"/>
    </source>
</evidence>
<name>A0A6L2PC22_COPFO</name>
<comment type="subunit">
    <text evidence="8">tRNA splicing endonuclease is a heterotetramer composed of TSEN2, TSEN15, TSEN34/LENG5 and TSEN54. tRNA splicing endonuclease complex also contains proteins of the pre-mRNA 3'-end processing machinery such as CLP1, CPSF1, CPSF4 and CSTF2.</text>
</comment>
<sequence length="296" mass="33877">MNGKVHVWNADDWLKLREEYRIVGALIGCLAHLPRQDSFLGLPMVLLPEEVTLLLEQEVARLVSYPSLTCAPSNDIRQKFQEYRKCLYNQQVECFKEERKHQVMSMIDRIVEGKRRKLLELGHKKRKVGTESECSVLDESQSKNDETDANHVDQEALLREELDKIKCIDENSTLVQIFTGDVWLNEEDATPFPWQYPATSAENLRYKTFKDLWEKGHYLTGGQKFGADFLVYPGDPVKFHAQFLVVCIHSSEALSATDLVTLGRLGTSVRKTVVLSSLSDDGSSVMYQSLQWNVTF</sequence>
<dbReference type="InParanoid" id="A0A6L2PC22"/>
<dbReference type="GO" id="GO:0000214">
    <property type="term" value="C:tRNA-intron endonuclease complex"/>
    <property type="evidence" value="ECO:0007669"/>
    <property type="project" value="UniProtKB-UniRule"/>
</dbReference>
<evidence type="ECO:0000256" key="1">
    <source>
        <dbReference type="ARBA" id="ARBA00004604"/>
    </source>
</evidence>
<keyword evidence="4" id="KW-0507">mRNA processing</keyword>
<dbReference type="GO" id="GO:0000213">
    <property type="term" value="F:tRNA-intron lyase activity"/>
    <property type="evidence" value="ECO:0007669"/>
    <property type="project" value="UniProtKB-UniRule"/>
</dbReference>
<dbReference type="PANTHER" id="PTHR13070">
    <property type="entry name" value="TRNA-SPLICING ENDONUCLEASE SUBUNIT SEN34-RELATED"/>
    <property type="match status" value="1"/>
</dbReference>
<dbReference type="GO" id="GO:0000379">
    <property type="term" value="P:tRNA-type intron splice site recognition and cleavage"/>
    <property type="evidence" value="ECO:0007669"/>
    <property type="project" value="UniProtKB-UniRule"/>
</dbReference>
<keyword evidence="6 10" id="KW-0456">Lyase</keyword>
<evidence type="ECO:0000313" key="15">
    <source>
        <dbReference type="Proteomes" id="UP000502823"/>
    </source>
</evidence>
<dbReference type="InterPro" id="IPR036167">
    <property type="entry name" value="tRNA_intron_Endo_cat-like_sf"/>
</dbReference>
<evidence type="ECO:0000256" key="4">
    <source>
        <dbReference type="ARBA" id="ARBA00022664"/>
    </source>
</evidence>
<dbReference type="InterPro" id="IPR011856">
    <property type="entry name" value="tRNA_endonuc-like_dom_sf"/>
</dbReference>
<evidence type="ECO:0000256" key="8">
    <source>
        <dbReference type="ARBA" id="ARBA00064779"/>
    </source>
</evidence>
<dbReference type="AlphaFoldDB" id="A0A6L2PC22"/>
<keyword evidence="5 10" id="KW-0819">tRNA processing</keyword>
<dbReference type="GO" id="GO:0006397">
    <property type="term" value="P:mRNA processing"/>
    <property type="evidence" value="ECO:0007669"/>
    <property type="project" value="UniProtKB-KW"/>
</dbReference>
<evidence type="ECO:0000313" key="14">
    <source>
        <dbReference type="EMBL" id="GFG30089.1"/>
    </source>
</evidence>
<feature type="active site" evidence="11">
    <location>
        <position position="240"/>
    </location>
</feature>
<reference evidence="15" key="1">
    <citation type="submission" date="2020-01" db="EMBL/GenBank/DDBJ databases">
        <title>Draft genome sequence of the Termite Coptotermes fromosanus.</title>
        <authorList>
            <person name="Itakura S."/>
            <person name="Yosikawa Y."/>
            <person name="Umezawa K."/>
        </authorList>
    </citation>
    <scope>NUCLEOTIDE SEQUENCE [LARGE SCALE GENOMIC DNA]</scope>
</reference>
<dbReference type="GO" id="GO:0003676">
    <property type="term" value="F:nucleic acid binding"/>
    <property type="evidence" value="ECO:0007669"/>
    <property type="project" value="InterPro"/>
</dbReference>
<proteinExistence type="inferred from homology"/>
<comment type="subcellular location">
    <subcellularLocation>
        <location evidence="1">Nucleus</location>
        <location evidence="1">Nucleolus</location>
    </subcellularLocation>
</comment>
<dbReference type="PIRSF" id="PIRSF017250">
    <property type="entry name" value="tRNA_splic_SEN34"/>
    <property type="match status" value="1"/>
</dbReference>
<evidence type="ECO:0000256" key="9">
    <source>
        <dbReference type="ARBA" id="ARBA00070870"/>
    </source>
</evidence>
<feature type="domain" description="tRNA intron endonuclease catalytic" evidence="12">
    <location>
        <begin position="204"/>
        <end position="283"/>
    </location>
</feature>
<evidence type="ECO:0000256" key="5">
    <source>
        <dbReference type="ARBA" id="ARBA00022694"/>
    </source>
</evidence>
<evidence type="ECO:0000259" key="13">
    <source>
        <dbReference type="Pfam" id="PF26577"/>
    </source>
</evidence>
<dbReference type="EC" id="4.6.1.16" evidence="3 10"/>
<feature type="domain" description="TSEN34 N-terminal" evidence="13">
    <location>
        <begin position="2"/>
        <end position="64"/>
    </location>
</feature>
<dbReference type="EMBL" id="BLKM01010425">
    <property type="protein sequence ID" value="GFG30089.1"/>
    <property type="molecule type" value="Genomic_DNA"/>
</dbReference>
<evidence type="ECO:0000256" key="7">
    <source>
        <dbReference type="ARBA" id="ARBA00023242"/>
    </source>
</evidence>
<evidence type="ECO:0000259" key="12">
    <source>
        <dbReference type="Pfam" id="PF01974"/>
    </source>
</evidence>
<evidence type="ECO:0000256" key="3">
    <source>
        <dbReference type="ARBA" id="ARBA00012573"/>
    </source>
</evidence>
<comment type="similarity">
    <text evidence="2 10">Belongs to the tRNA-intron endonuclease family.</text>
</comment>
<dbReference type="CDD" id="cd22363">
    <property type="entry name" value="tRNA-intron_lyase_C"/>
    <property type="match status" value="1"/>
</dbReference>
<accession>A0A6L2PC22</accession>
<protein>
    <recommendedName>
        <fullName evidence="9 10">tRNA-splicing endonuclease subunit Sen34</fullName>
        <ecNumber evidence="3 10">4.6.1.16</ecNumber>
    </recommendedName>
</protein>
<dbReference type="SUPFAM" id="SSF53032">
    <property type="entry name" value="tRNA-intron endonuclease catalytic domain-like"/>
    <property type="match status" value="1"/>
</dbReference>
<dbReference type="InterPro" id="IPR006676">
    <property type="entry name" value="tRNA_splic"/>
</dbReference>
<dbReference type="Pfam" id="PF01974">
    <property type="entry name" value="tRNA_int_endo"/>
    <property type="match status" value="1"/>
</dbReference>
<dbReference type="GO" id="GO:0005730">
    <property type="term" value="C:nucleolus"/>
    <property type="evidence" value="ECO:0007669"/>
    <property type="project" value="UniProtKB-SubCell"/>
</dbReference>
<dbReference type="FunFam" id="3.40.1350.10:FF:000002">
    <property type="entry name" value="tRNA-splicing endonuclease subunit Sen34"/>
    <property type="match status" value="1"/>
</dbReference>
<dbReference type="OrthoDB" id="48041at2759"/>
<dbReference type="Proteomes" id="UP000502823">
    <property type="component" value="Unassembled WGS sequence"/>
</dbReference>
<dbReference type="NCBIfam" id="TIGR00324">
    <property type="entry name" value="endA"/>
    <property type="match status" value="1"/>
</dbReference>
<keyword evidence="7" id="KW-0539">Nucleus</keyword>
<comment type="caution">
    <text evidence="14">The sequence shown here is derived from an EMBL/GenBank/DDBJ whole genome shotgun (WGS) entry which is preliminary data.</text>
</comment>